<organism evidence="1 2">
    <name type="scientific">Candidatus Stercoripulliclostridium pullicola</name>
    <dbReference type="NCBI Taxonomy" id="2840953"/>
    <lineage>
        <taxon>Bacteria</taxon>
        <taxon>Bacillati</taxon>
        <taxon>Bacillota</taxon>
        <taxon>Clostridia</taxon>
        <taxon>Eubacteriales</taxon>
        <taxon>Candidatus Stercoripulliclostridium</taxon>
    </lineage>
</organism>
<dbReference type="InterPro" id="IPR016195">
    <property type="entry name" value="Pol/histidinol_Pase-like"/>
</dbReference>
<dbReference type="AlphaFoldDB" id="A0A940DGK3"/>
<dbReference type="Gene3D" id="3.20.20.140">
    <property type="entry name" value="Metal-dependent hydrolases"/>
    <property type="match status" value="1"/>
</dbReference>
<name>A0A940DGK3_9FIRM</name>
<evidence type="ECO:0000313" key="2">
    <source>
        <dbReference type="Proteomes" id="UP000727857"/>
    </source>
</evidence>
<dbReference type="GO" id="GO:0035312">
    <property type="term" value="F:5'-3' DNA exonuclease activity"/>
    <property type="evidence" value="ECO:0007669"/>
    <property type="project" value="TreeGrafter"/>
</dbReference>
<dbReference type="PANTHER" id="PTHR42924:SF3">
    <property type="entry name" value="POLYMERASE_HISTIDINOL PHOSPHATASE N-TERMINAL DOMAIN-CONTAINING PROTEIN"/>
    <property type="match status" value="1"/>
</dbReference>
<dbReference type="Proteomes" id="UP000727857">
    <property type="component" value="Unassembled WGS sequence"/>
</dbReference>
<dbReference type="GO" id="GO:0004534">
    <property type="term" value="F:5'-3' RNA exonuclease activity"/>
    <property type="evidence" value="ECO:0007669"/>
    <property type="project" value="TreeGrafter"/>
</dbReference>
<comment type="caution">
    <text evidence="1">The sequence shown here is derived from an EMBL/GenBank/DDBJ whole genome shotgun (WGS) entry which is preliminary data.</text>
</comment>
<reference evidence="1" key="2">
    <citation type="journal article" date="2021" name="PeerJ">
        <title>Extensive microbial diversity within the chicken gut microbiome revealed by metagenomics and culture.</title>
        <authorList>
            <person name="Gilroy R."/>
            <person name="Ravi A."/>
            <person name="Getino M."/>
            <person name="Pursley I."/>
            <person name="Horton D.L."/>
            <person name="Alikhan N.F."/>
            <person name="Baker D."/>
            <person name="Gharbi K."/>
            <person name="Hall N."/>
            <person name="Watson M."/>
            <person name="Adriaenssens E.M."/>
            <person name="Foster-Nyarko E."/>
            <person name="Jarju S."/>
            <person name="Secka A."/>
            <person name="Antonio M."/>
            <person name="Oren A."/>
            <person name="Chaudhuri R.R."/>
            <person name="La Ragione R."/>
            <person name="Hildebrand F."/>
            <person name="Pallen M.J."/>
        </authorList>
    </citation>
    <scope>NUCLEOTIDE SEQUENCE</scope>
    <source>
        <strain evidence="1">517</strain>
    </source>
</reference>
<dbReference type="PANTHER" id="PTHR42924">
    <property type="entry name" value="EXONUCLEASE"/>
    <property type="match status" value="1"/>
</dbReference>
<sequence length="236" mass="26870">MGNYIVEMHLHTLGNSSCGHTAPADIMALYSEAGYDGIVCTNHFNRYIYEEYLEGSTEKEKLAHFFRAFNELKAYKEENGGPDVFFGVEVAIGKDDYHLKTNFDCAEILVYGITPEEFAEHAAEITETDYAGLRRIADENGWLLYQAHPFRERTKRLKRKYLDGIEIYNANPRHANFNFLAALKARTQNLKVVAGSDFHKPHDIGAAVIFARRPSNEKELAALLRAGEYSVMRRKP</sequence>
<dbReference type="EMBL" id="JADINF010000043">
    <property type="protein sequence ID" value="MBO8423742.1"/>
    <property type="molecule type" value="Genomic_DNA"/>
</dbReference>
<dbReference type="InterPro" id="IPR052018">
    <property type="entry name" value="PHP_domain"/>
</dbReference>
<evidence type="ECO:0000313" key="1">
    <source>
        <dbReference type="EMBL" id="MBO8423742.1"/>
    </source>
</evidence>
<dbReference type="Pfam" id="PF13263">
    <property type="entry name" value="PHP_C"/>
    <property type="match status" value="1"/>
</dbReference>
<proteinExistence type="predicted"/>
<dbReference type="SUPFAM" id="SSF89550">
    <property type="entry name" value="PHP domain-like"/>
    <property type="match status" value="1"/>
</dbReference>
<reference evidence="1" key="1">
    <citation type="submission" date="2020-10" db="EMBL/GenBank/DDBJ databases">
        <authorList>
            <person name="Gilroy R."/>
        </authorList>
    </citation>
    <scope>NUCLEOTIDE SEQUENCE</scope>
    <source>
        <strain evidence="1">517</strain>
    </source>
</reference>
<evidence type="ECO:0008006" key="3">
    <source>
        <dbReference type="Google" id="ProtNLM"/>
    </source>
</evidence>
<accession>A0A940DGK3</accession>
<gene>
    <name evidence="1" type="ORF">IAB16_01780</name>
</gene>
<protein>
    <recommendedName>
        <fullName evidence="3">PHP domain-containing protein</fullName>
    </recommendedName>
</protein>